<dbReference type="EMBL" id="FOCT01000010">
    <property type="protein sequence ID" value="SEO01883.1"/>
    <property type="molecule type" value="Genomic_DNA"/>
</dbReference>
<evidence type="ECO:0000313" key="4">
    <source>
        <dbReference type="Proteomes" id="UP000183898"/>
    </source>
</evidence>
<dbReference type="PROSITE" id="PS50933">
    <property type="entry name" value="CHRD"/>
    <property type="match status" value="1"/>
</dbReference>
<evidence type="ECO:0000259" key="2">
    <source>
        <dbReference type="PROSITE" id="PS50933"/>
    </source>
</evidence>
<dbReference type="InterPro" id="IPR010895">
    <property type="entry name" value="CHRD"/>
</dbReference>
<sequence length="145" mass="15322">MNKVRKTPFAPPAWTVALLAVLALSGTAANATDISVHLTGDQEVPPVQTSAMGHGTLTVEDDKSIKGKVMTSDIKGTGAHIHEAPVGKNGPDIITLNKTSDNEWSIPDGAKLTDAQYDAFKAGGLYINVHSDAHKNGEIRGQLKR</sequence>
<name>A0A1H8L9U4_9PROT</name>
<feature type="signal peptide" evidence="1">
    <location>
        <begin position="1"/>
        <end position="31"/>
    </location>
</feature>
<dbReference type="Proteomes" id="UP000183898">
    <property type="component" value="Unassembled WGS sequence"/>
</dbReference>
<feature type="domain" description="CHRD" evidence="2">
    <location>
        <begin position="30"/>
        <end position="145"/>
    </location>
</feature>
<accession>A0A1H8L9U4</accession>
<protein>
    <submittedName>
        <fullName evidence="3">CHRD domain-containing protein</fullName>
    </submittedName>
</protein>
<dbReference type="Pfam" id="PF07452">
    <property type="entry name" value="CHRD"/>
    <property type="match status" value="1"/>
</dbReference>
<gene>
    <name evidence="3" type="ORF">SAMN05216404_11033</name>
</gene>
<dbReference type="AlphaFoldDB" id="A0A1H8L9U4"/>
<dbReference type="RefSeq" id="WP_074747446.1">
    <property type="nucleotide sequence ID" value="NZ_FOCT01000010.1"/>
</dbReference>
<evidence type="ECO:0000313" key="3">
    <source>
        <dbReference type="EMBL" id="SEO01883.1"/>
    </source>
</evidence>
<keyword evidence="1" id="KW-0732">Signal</keyword>
<proteinExistence type="predicted"/>
<reference evidence="3 4" key="1">
    <citation type="submission" date="2016-10" db="EMBL/GenBank/DDBJ databases">
        <authorList>
            <person name="de Groot N.N."/>
        </authorList>
    </citation>
    <scope>NUCLEOTIDE SEQUENCE [LARGE SCALE GENOMIC DNA]</scope>
    <source>
        <strain evidence="3 4">Nl18</strain>
    </source>
</reference>
<organism evidence="3 4">
    <name type="scientific">Nitrosospira multiformis</name>
    <dbReference type="NCBI Taxonomy" id="1231"/>
    <lineage>
        <taxon>Bacteria</taxon>
        <taxon>Pseudomonadati</taxon>
        <taxon>Pseudomonadota</taxon>
        <taxon>Betaproteobacteria</taxon>
        <taxon>Nitrosomonadales</taxon>
        <taxon>Nitrosomonadaceae</taxon>
        <taxon>Nitrosospira</taxon>
    </lineage>
</organism>
<dbReference type="SMART" id="SM00754">
    <property type="entry name" value="CHRD"/>
    <property type="match status" value="1"/>
</dbReference>
<feature type="chain" id="PRO_5010329239" evidence="1">
    <location>
        <begin position="32"/>
        <end position="145"/>
    </location>
</feature>
<evidence type="ECO:0000256" key="1">
    <source>
        <dbReference type="SAM" id="SignalP"/>
    </source>
</evidence>